<dbReference type="CDD" id="cd04489">
    <property type="entry name" value="ExoVII_LU_OBF"/>
    <property type="match status" value="1"/>
</dbReference>
<dbReference type="HAMAP" id="MF_00378">
    <property type="entry name" value="Exonuc_7_L"/>
    <property type="match status" value="1"/>
</dbReference>
<dbReference type="Proteomes" id="UP000662770">
    <property type="component" value="Chromosome"/>
</dbReference>
<evidence type="ECO:0000259" key="7">
    <source>
        <dbReference type="Pfam" id="PF02601"/>
    </source>
</evidence>
<dbReference type="InterPro" id="IPR020579">
    <property type="entry name" value="Exonuc_VII_lsu_C"/>
</dbReference>
<evidence type="ECO:0000313" key="9">
    <source>
        <dbReference type="EMBL" id="QSX34843.1"/>
    </source>
</evidence>
<dbReference type="PANTHER" id="PTHR30008:SF0">
    <property type="entry name" value="EXODEOXYRIBONUCLEASE 7 LARGE SUBUNIT"/>
    <property type="match status" value="1"/>
</dbReference>
<proteinExistence type="inferred from homology"/>
<evidence type="ECO:0000313" key="10">
    <source>
        <dbReference type="Proteomes" id="UP000662770"/>
    </source>
</evidence>
<gene>
    <name evidence="5 9" type="primary">xseA</name>
    <name evidence="9" type="ORF">JYB87_06360</name>
</gene>
<feature type="domain" description="Exonuclease VII large subunit C-terminal" evidence="7">
    <location>
        <begin position="125"/>
        <end position="438"/>
    </location>
</feature>
<keyword evidence="2 5" id="KW-0540">Nuclease</keyword>
<comment type="similarity">
    <text evidence="5 6">Belongs to the XseA family.</text>
</comment>
<organism evidence="9 10">
    <name type="scientific">Shewanella avicenniae</name>
    <dbReference type="NCBI Taxonomy" id="2814294"/>
    <lineage>
        <taxon>Bacteria</taxon>
        <taxon>Pseudomonadati</taxon>
        <taxon>Pseudomonadota</taxon>
        <taxon>Gammaproteobacteria</taxon>
        <taxon>Alteromonadales</taxon>
        <taxon>Shewanellaceae</taxon>
        <taxon>Shewanella</taxon>
    </lineage>
</organism>
<evidence type="ECO:0000256" key="1">
    <source>
        <dbReference type="ARBA" id="ARBA00022490"/>
    </source>
</evidence>
<feature type="domain" description="OB-fold nucleic acid binding" evidence="8">
    <location>
        <begin position="9"/>
        <end position="102"/>
    </location>
</feature>
<evidence type="ECO:0000256" key="4">
    <source>
        <dbReference type="ARBA" id="ARBA00022839"/>
    </source>
</evidence>
<dbReference type="Pfam" id="PF02601">
    <property type="entry name" value="Exonuc_VII_L"/>
    <property type="match status" value="1"/>
</dbReference>
<dbReference type="EC" id="3.1.11.6" evidence="5"/>
<evidence type="ECO:0000256" key="5">
    <source>
        <dbReference type="HAMAP-Rule" id="MF_00378"/>
    </source>
</evidence>
<evidence type="ECO:0000259" key="8">
    <source>
        <dbReference type="Pfam" id="PF13742"/>
    </source>
</evidence>
<evidence type="ECO:0000256" key="3">
    <source>
        <dbReference type="ARBA" id="ARBA00022801"/>
    </source>
</evidence>
<keyword evidence="10" id="KW-1185">Reference proteome</keyword>
<keyword evidence="3 5" id="KW-0378">Hydrolase</keyword>
<accession>A0ABX7QVI4</accession>
<comment type="function">
    <text evidence="5">Bidirectionally degrades single-stranded DNA into large acid-insoluble oligonucleotides, which are then degraded further into small acid-soluble oligonucleotides.</text>
</comment>
<dbReference type="Pfam" id="PF13742">
    <property type="entry name" value="tRNA_anti_2"/>
    <property type="match status" value="1"/>
</dbReference>
<dbReference type="PANTHER" id="PTHR30008">
    <property type="entry name" value="EXODEOXYRIBONUCLEASE 7 LARGE SUBUNIT"/>
    <property type="match status" value="1"/>
</dbReference>
<comment type="catalytic activity">
    <reaction evidence="5 6">
        <text>Exonucleolytic cleavage in either 5'- to 3'- or 3'- to 5'-direction to yield nucleoside 5'-phosphates.</text>
        <dbReference type="EC" id="3.1.11.6"/>
    </reaction>
</comment>
<reference evidence="9 10" key="1">
    <citation type="submission" date="2021-03" db="EMBL/GenBank/DDBJ databases">
        <title>Novel species identification of genus Shewanella.</title>
        <authorList>
            <person name="Liu G."/>
            <person name="Zhang Q."/>
        </authorList>
    </citation>
    <scope>NUCLEOTIDE SEQUENCE [LARGE SCALE GENOMIC DNA]</scope>
    <source>
        <strain evidence="9 10">FJAT-51800</strain>
    </source>
</reference>
<dbReference type="InterPro" id="IPR025824">
    <property type="entry name" value="OB-fold_nuc-bd_dom"/>
</dbReference>
<name>A0ABX7QVI4_9GAMM</name>
<evidence type="ECO:0000256" key="2">
    <source>
        <dbReference type="ARBA" id="ARBA00022722"/>
    </source>
</evidence>
<comment type="subunit">
    <text evidence="5">Heterooligomer composed of large and small subunits.</text>
</comment>
<sequence length="446" mass="50278">MAANEQQIYTVSRLNGEVRHLLESQLGRIWLSGEISNLIMASSGHWYLTLKDNYSQVRCAMFRGKNQQVRFRPANGQQVLVRANLSVYEPRGDYQLIIDSMQPAGDGLLAQQFEALKMKLAAEGLFSMEHKQALPQHVRRIGVITSPTGAAVRDVLHVLNRRDPSLEVVIYPTQVQGDAAIGQIANAIRLANARNEVDVLLLTRGGGSLEDLWCFNSETVAREIFASHLPIVSAVGHEVDTSISDYAADVRAPTPSAGAELLSGDRQDKQLRLKQLLLRLQQSWAHYRLNSQQQLKNLEFRLQRQDPQRQLQLLTQRFDEQQLRLTNAMQQLLNRHNNKLQRLDGCLSAQHPKHQLNYSQQQLNHLQHKLQQLIQAKLAHADNRMKRAAHSLQSVSPLATLSRGYSISKGRDDRVITSAATVQLGDEMKTLLKQGVVYSEITKIEP</sequence>
<dbReference type="InterPro" id="IPR003753">
    <property type="entry name" value="Exonuc_VII_L"/>
</dbReference>
<dbReference type="RefSeq" id="WP_207356040.1">
    <property type="nucleotide sequence ID" value="NZ_CP071503.1"/>
</dbReference>
<protein>
    <recommendedName>
        <fullName evidence="5">Exodeoxyribonuclease 7 large subunit</fullName>
        <ecNumber evidence="5">3.1.11.6</ecNumber>
    </recommendedName>
    <alternativeName>
        <fullName evidence="5">Exodeoxyribonuclease VII large subunit</fullName>
        <shortName evidence="5">Exonuclease VII large subunit</shortName>
    </alternativeName>
</protein>
<dbReference type="NCBIfam" id="TIGR00237">
    <property type="entry name" value="xseA"/>
    <property type="match status" value="1"/>
</dbReference>
<comment type="subcellular location">
    <subcellularLocation>
        <location evidence="5 6">Cytoplasm</location>
    </subcellularLocation>
</comment>
<keyword evidence="4 5" id="KW-0269">Exonuclease</keyword>
<evidence type="ECO:0000256" key="6">
    <source>
        <dbReference type="RuleBase" id="RU004355"/>
    </source>
</evidence>
<dbReference type="EMBL" id="CP071503">
    <property type="protein sequence ID" value="QSX34843.1"/>
    <property type="molecule type" value="Genomic_DNA"/>
</dbReference>
<dbReference type="GO" id="GO:0008855">
    <property type="term" value="F:exodeoxyribonuclease VII activity"/>
    <property type="evidence" value="ECO:0007669"/>
    <property type="project" value="UniProtKB-EC"/>
</dbReference>
<keyword evidence="1 5" id="KW-0963">Cytoplasm</keyword>